<dbReference type="SUPFAM" id="SSF117916">
    <property type="entry name" value="Fe-S cluster assembly (FSCA) domain-like"/>
    <property type="match status" value="1"/>
</dbReference>
<dbReference type="InterPro" id="IPR052339">
    <property type="entry name" value="Fe-S_Maturation_MIP18"/>
</dbReference>
<evidence type="ECO:0000313" key="3">
    <source>
        <dbReference type="Proteomes" id="UP000029736"/>
    </source>
</evidence>
<gene>
    <name evidence="2" type="ORF">IX84_25475</name>
</gene>
<feature type="domain" description="MIP18 family-like" evidence="1">
    <location>
        <begin position="7"/>
        <end position="79"/>
    </location>
</feature>
<dbReference type="PANTHER" id="PTHR42831:SF1">
    <property type="entry name" value="FE-S PROTEIN MATURATION AUXILIARY FACTOR YITW"/>
    <property type="match status" value="1"/>
</dbReference>
<dbReference type="EMBL" id="JPOS01000083">
    <property type="protein sequence ID" value="KGE85954.1"/>
    <property type="molecule type" value="Genomic_DNA"/>
</dbReference>
<dbReference type="OrthoDB" id="9805360at2"/>
<dbReference type="Pfam" id="PF01883">
    <property type="entry name" value="FeS_assembly_P"/>
    <property type="match status" value="1"/>
</dbReference>
<dbReference type="Proteomes" id="UP000029736">
    <property type="component" value="Unassembled WGS sequence"/>
</dbReference>
<dbReference type="NCBIfam" id="TIGR02945">
    <property type="entry name" value="SUF_assoc"/>
    <property type="match status" value="1"/>
</dbReference>
<dbReference type="InterPro" id="IPR014291">
    <property type="entry name" value="SUF_FeS_clus_asmbl-assoc"/>
</dbReference>
<organism evidence="2 3">
    <name type="scientific">Phaeodactylibacter xiamenensis</name>
    <dbReference type="NCBI Taxonomy" id="1524460"/>
    <lineage>
        <taxon>Bacteria</taxon>
        <taxon>Pseudomonadati</taxon>
        <taxon>Bacteroidota</taxon>
        <taxon>Saprospiria</taxon>
        <taxon>Saprospirales</taxon>
        <taxon>Haliscomenobacteraceae</taxon>
        <taxon>Phaeodactylibacter</taxon>
    </lineage>
</organism>
<protein>
    <submittedName>
        <fullName evidence="2">FeS assembly SUF system protein</fullName>
    </submittedName>
</protein>
<dbReference type="RefSeq" id="WP_044227009.1">
    <property type="nucleotide sequence ID" value="NZ_CAKZLC010000544.1"/>
</dbReference>
<evidence type="ECO:0000259" key="1">
    <source>
        <dbReference type="Pfam" id="PF01883"/>
    </source>
</evidence>
<sequence length="103" mass="11532">MDKAALEAKIVEATKTVYDPEIPVDIYELGLIYSIDISDQGIVNLRMTLTTPMCPVADSLPMEVQQKVAMVEGVSDVELEVVYDPPWSKDMMSEEARFALDMF</sequence>
<proteinExistence type="predicted"/>
<dbReference type="PANTHER" id="PTHR42831">
    <property type="entry name" value="FE-S PROTEIN MATURATION AUXILIARY FACTOR YITW"/>
    <property type="match status" value="1"/>
</dbReference>
<keyword evidence="3" id="KW-1185">Reference proteome</keyword>
<name>A0A098S0S9_9BACT</name>
<evidence type="ECO:0000313" key="2">
    <source>
        <dbReference type="EMBL" id="KGE85954.1"/>
    </source>
</evidence>
<dbReference type="STRING" id="1524460.IX84_25475"/>
<reference evidence="2 3" key="1">
    <citation type="journal article" date="2014" name="Int. J. Syst. Evol. Microbiol.">
        <title>Phaeodactylibacter xiamenensis gen. nov., sp. nov., a member of the family Saprospiraceae isolated from the marine alga Phaeodactylum tricornutum.</title>
        <authorList>
            <person name="Chen Z.Jr."/>
            <person name="Lei X."/>
            <person name="Lai Q."/>
            <person name="Li Y."/>
            <person name="Zhang B."/>
            <person name="Zhang J."/>
            <person name="Zhang H."/>
            <person name="Yang L."/>
            <person name="Zheng W."/>
            <person name="Tian Y."/>
            <person name="Yu Z."/>
            <person name="Xu H.Jr."/>
            <person name="Zheng T."/>
        </authorList>
    </citation>
    <scope>NUCLEOTIDE SEQUENCE [LARGE SCALE GENOMIC DNA]</scope>
    <source>
        <strain evidence="2 3">KD52</strain>
    </source>
</reference>
<accession>A0A098S0S9</accession>
<dbReference type="InterPro" id="IPR002744">
    <property type="entry name" value="MIP18-like"/>
</dbReference>
<dbReference type="Gene3D" id="3.30.300.130">
    <property type="entry name" value="Fe-S cluster assembly (FSCA)"/>
    <property type="match status" value="1"/>
</dbReference>
<comment type="caution">
    <text evidence="2">The sequence shown here is derived from an EMBL/GenBank/DDBJ whole genome shotgun (WGS) entry which is preliminary data.</text>
</comment>
<dbReference type="AlphaFoldDB" id="A0A098S0S9"/>
<dbReference type="InterPro" id="IPR034904">
    <property type="entry name" value="FSCA_dom_sf"/>
</dbReference>